<evidence type="ECO:0000313" key="1">
    <source>
        <dbReference type="Proteomes" id="UP000050795"/>
    </source>
</evidence>
<evidence type="ECO:0000313" key="2">
    <source>
        <dbReference type="WBParaSite" id="TREG1_18630.1"/>
    </source>
</evidence>
<reference evidence="2" key="2">
    <citation type="submission" date="2023-11" db="UniProtKB">
        <authorList>
            <consortium name="WormBaseParasite"/>
        </authorList>
    </citation>
    <scope>IDENTIFICATION</scope>
</reference>
<proteinExistence type="predicted"/>
<sequence>MVDEDRIFRLFQIRRSNIHTVREDIKQTDYSRGFSFSKEFRRITLGQSHLTQKWRRRNKMFDSFFSQQHVTKAKGRGVYFSSSVGRSSSCESLVTKERCEDASNDLKQLRAFIVTEIKTYENIIEGIKFEIQEKEEWLADIKNLIKSFYKTVVVGGFSERLKTITTSCFIHHMELRSKQLNTSLLRALSRNAELRFFLKQKLHKHHVTRNWNEPFSLVAYSHIACEHRDSEEIYSKVLIEAKQKRYYLSKLMVTVNQIKAHLNEELKLRSELHRKIKENFFTSRDIRSTMKVVNQDNCRLDDENQRMQIFIKQNNIPSVSEHIKSYINAPRSRLLRRQSVTASDYRLSESSVFERYRGSETF</sequence>
<dbReference type="AlphaFoldDB" id="A0AA85JAA1"/>
<name>A0AA85JAA1_TRIRE</name>
<organism evidence="1 2">
    <name type="scientific">Trichobilharzia regenti</name>
    <name type="common">Nasal bird schistosome</name>
    <dbReference type="NCBI Taxonomy" id="157069"/>
    <lineage>
        <taxon>Eukaryota</taxon>
        <taxon>Metazoa</taxon>
        <taxon>Spiralia</taxon>
        <taxon>Lophotrochozoa</taxon>
        <taxon>Platyhelminthes</taxon>
        <taxon>Trematoda</taxon>
        <taxon>Digenea</taxon>
        <taxon>Strigeidida</taxon>
        <taxon>Schistosomatoidea</taxon>
        <taxon>Schistosomatidae</taxon>
        <taxon>Trichobilharzia</taxon>
    </lineage>
</organism>
<accession>A0AA85JAA1</accession>
<reference evidence="1" key="1">
    <citation type="submission" date="2022-06" db="EMBL/GenBank/DDBJ databases">
        <authorList>
            <person name="Berger JAMES D."/>
            <person name="Berger JAMES D."/>
        </authorList>
    </citation>
    <scope>NUCLEOTIDE SEQUENCE [LARGE SCALE GENOMIC DNA]</scope>
</reference>
<protein>
    <submittedName>
        <fullName evidence="2">Uncharacterized protein</fullName>
    </submittedName>
</protein>
<dbReference type="Proteomes" id="UP000050795">
    <property type="component" value="Unassembled WGS sequence"/>
</dbReference>
<dbReference type="WBParaSite" id="TREG1_18630.1">
    <property type="protein sequence ID" value="TREG1_18630.1"/>
    <property type="gene ID" value="TREG1_18630"/>
</dbReference>
<keyword evidence="1" id="KW-1185">Reference proteome</keyword>